<feature type="transmembrane region" description="Helical" evidence="7">
    <location>
        <begin position="173"/>
        <end position="190"/>
    </location>
</feature>
<feature type="transmembrane region" description="Helical" evidence="7">
    <location>
        <begin position="93"/>
        <end position="112"/>
    </location>
</feature>
<reference evidence="9 10" key="1">
    <citation type="submission" date="2018-05" db="EMBL/GenBank/DDBJ databases">
        <title>The Hungate 1000. A catalogue of reference genomes from the rumen microbiome.</title>
        <authorList>
            <person name="Kelly W."/>
        </authorList>
    </citation>
    <scope>NUCLEOTIDE SEQUENCE [LARGE SCALE GENOMIC DNA]</scope>
    <source>
        <strain evidence="9 10">NLAE-zl-C242</strain>
    </source>
</reference>
<dbReference type="GO" id="GO:0016020">
    <property type="term" value="C:membrane"/>
    <property type="evidence" value="ECO:0007669"/>
    <property type="project" value="UniProtKB-SubCell"/>
</dbReference>
<dbReference type="InterPro" id="IPR022764">
    <property type="entry name" value="Peptidase_S54_rhomboid_dom"/>
</dbReference>
<dbReference type="PANTHER" id="PTHR43731:SF14">
    <property type="entry name" value="PRESENILIN-ASSOCIATED RHOMBOID-LIKE PROTEIN, MITOCHONDRIAL"/>
    <property type="match status" value="1"/>
</dbReference>
<protein>
    <submittedName>
        <fullName evidence="9">Rhomboid protease GluP</fullName>
    </submittedName>
</protein>
<feature type="transmembrane region" description="Helical" evidence="7">
    <location>
        <begin position="151"/>
        <end position="167"/>
    </location>
</feature>
<dbReference type="EMBL" id="QGDL01000016">
    <property type="protein sequence ID" value="PWJ22958.1"/>
    <property type="molecule type" value="Genomic_DNA"/>
</dbReference>
<dbReference type="Proteomes" id="UP000245845">
    <property type="component" value="Unassembled WGS sequence"/>
</dbReference>
<evidence type="ECO:0000259" key="8">
    <source>
        <dbReference type="Pfam" id="PF01694"/>
    </source>
</evidence>
<dbReference type="RefSeq" id="WP_109733339.1">
    <property type="nucleotide sequence ID" value="NZ_BAAACK010000022.1"/>
</dbReference>
<dbReference type="GO" id="GO:0004252">
    <property type="term" value="F:serine-type endopeptidase activity"/>
    <property type="evidence" value="ECO:0007669"/>
    <property type="project" value="InterPro"/>
</dbReference>
<evidence type="ECO:0000256" key="1">
    <source>
        <dbReference type="ARBA" id="ARBA00004141"/>
    </source>
</evidence>
<dbReference type="OrthoDB" id="9813074at2"/>
<feature type="transmembrane region" description="Helical" evidence="7">
    <location>
        <begin position="60"/>
        <end position="81"/>
    </location>
</feature>
<accession>A0A2Y9CAN6</accession>
<dbReference type="InterPro" id="IPR050925">
    <property type="entry name" value="Rhomboid_protease_S54"/>
</dbReference>
<evidence type="ECO:0000256" key="6">
    <source>
        <dbReference type="ARBA" id="ARBA00023136"/>
    </source>
</evidence>
<keyword evidence="10" id="KW-1185">Reference proteome</keyword>
<keyword evidence="6 7" id="KW-0472">Membrane</keyword>
<name>A0A2Y9CAN6_9FIRM</name>
<evidence type="ECO:0000256" key="2">
    <source>
        <dbReference type="ARBA" id="ARBA00009045"/>
    </source>
</evidence>
<proteinExistence type="inferred from homology"/>
<keyword evidence="3 7" id="KW-0812">Transmembrane</keyword>
<organism evidence="9 10">
    <name type="scientific">Faecalicatena orotica</name>
    <dbReference type="NCBI Taxonomy" id="1544"/>
    <lineage>
        <taxon>Bacteria</taxon>
        <taxon>Bacillati</taxon>
        <taxon>Bacillota</taxon>
        <taxon>Clostridia</taxon>
        <taxon>Lachnospirales</taxon>
        <taxon>Lachnospiraceae</taxon>
        <taxon>Faecalicatena</taxon>
    </lineage>
</organism>
<keyword evidence="5 7" id="KW-1133">Transmembrane helix</keyword>
<evidence type="ECO:0000313" key="10">
    <source>
        <dbReference type="Proteomes" id="UP000245845"/>
    </source>
</evidence>
<sequence>MEKNKNAVCTTALIVINVGVFFILSLIGMTEDSMFMLDHGAMFVPYIVSGHEYYRLFTSLFLHFGISHLLNNMVMLGALGWNLELETGRIKFLIIYFVSGLGGNLLSLYLDIKANEMVVSAGASGAVFGLMGALLCVVLKNHGRVGRLTNRGLLFMVALSLYFGLTSSGVDNAAHIGGLVCGFITAAVLYRRPRVVSRHSEF</sequence>
<evidence type="ECO:0000313" key="9">
    <source>
        <dbReference type="EMBL" id="PWJ22958.1"/>
    </source>
</evidence>
<keyword evidence="4" id="KW-0378">Hydrolase</keyword>
<gene>
    <name evidence="9" type="ORF">A8806_116135</name>
</gene>
<evidence type="ECO:0000256" key="5">
    <source>
        <dbReference type="ARBA" id="ARBA00022989"/>
    </source>
</evidence>
<dbReference type="InterPro" id="IPR035952">
    <property type="entry name" value="Rhomboid-like_sf"/>
</dbReference>
<evidence type="ECO:0000256" key="7">
    <source>
        <dbReference type="SAM" id="Phobius"/>
    </source>
</evidence>
<dbReference type="AlphaFoldDB" id="A0A2Y9CAN6"/>
<evidence type="ECO:0000256" key="3">
    <source>
        <dbReference type="ARBA" id="ARBA00022692"/>
    </source>
</evidence>
<comment type="subcellular location">
    <subcellularLocation>
        <location evidence="1">Membrane</location>
        <topology evidence="1">Multi-pass membrane protein</topology>
    </subcellularLocation>
</comment>
<dbReference type="GO" id="GO:0006508">
    <property type="term" value="P:proteolysis"/>
    <property type="evidence" value="ECO:0007669"/>
    <property type="project" value="UniProtKB-KW"/>
</dbReference>
<dbReference type="Pfam" id="PF01694">
    <property type="entry name" value="Rhomboid"/>
    <property type="match status" value="1"/>
</dbReference>
<feature type="transmembrane region" description="Helical" evidence="7">
    <location>
        <begin position="118"/>
        <end position="139"/>
    </location>
</feature>
<evidence type="ECO:0000256" key="4">
    <source>
        <dbReference type="ARBA" id="ARBA00022801"/>
    </source>
</evidence>
<keyword evidence="9" id="KW-0645">Protease</keyword>
<dbReference type="SUPFAM" id="SSF144091">
    <property type="entry name" value="Rhomboid-like"/>
    <property type="match status" value="1"/>
</dbReference>
<comment type="similarity">
    <text evidence="2">Belongs to the peptidase S54 family.</text>
</comment>
<comment type="caution">
    <text evidence="9">The sequence shown here is derived from an EMBL/GenBank/DDBJ whole genome shotgun (WGS) entry which is preliminary data.</text>
</comment>
<dbReference type="Gene3D" id="1.20.1540.10">
    <property type="entry name" value="Rhomboid-like"/>
    <property type="match status" value="1"/>
</dbReference>
<feature type="transmembrane region" description="Helical" evidence="7">
    <location>
        <begin position="7"/>
        <end position="27"/>
    </location>
</feature>
<dbReference type="PANTHER" id="PTHR43731">
    <property type="entry name" value="RHOMBOID PROTEASE"/>
    <property type="match status" value="1"/>
</dbReference>
<feature type="domain" description="Peptidase S54 rhomboid" evidence="8">
    <location>
        <begin position="51"/>
        <end position="191"/>
    </location>
</feature>